<keyword evidence="11" id="KW-1185">Reference proteome</keyword>
<organism evidence="10 11">
    <name type="scientific">Rhamnella rubrinervis</name>
    <dbReference type="NCBI Taxonomy" id="2594499"/>
    <lineage>
        <taxon>Eukaryota</taxon>
        <taxon>Viridiplantae</taxon>
        <taxon>Streptophyta</taxon>
        <taxon>Embryophyta</taxon>
        <taxon>Tracheophyta</taxon>
        <taxon>Spermatophyta</taxon>
        <taxon>Magnoliopsida</taxon>
        <taxon>eudicotyledons</taxon>
        <taxon>Gunneridae</taxon>
        <taxon>Pentapetalae</taxon>
        <taxon>rosids</taxon>
        <taxon>fabids</taxon>
        <taxon>Rosales</taxon>
        <taxon>Rhamnaceae</taxon>
        <taxon>rhamnoid group</taxon>
        <taxon>Rhamneae</taxon>
        <taxon>Rhamnella</taxon>
    </lineage>
</organism>
<reference evidence="10" key="1">
    <citation type="submission" date="2020-03" db="EMBL/GenBank/DDBJ databases">
        <title>A high-quality chromosome-level genome assembly of a woody plant with both climbing and erect habits, Rhamnella rubrinervis.</title>
        <authorList>
            <person name="Lu Z."/>
            <person name="Yang Y."/>
            <person name="Zhu X."/>
            <person name="Sun Y."/>
        </authorList>
    </citation>
    <scope>NUCLEOTIDE SEQUENCE</scope>
    <source>
        <strain evidence="10">BYM</strain>
        <tissue evidence="10">Leaf</tissue>
    </source>
</reference>
<dbReference type="OrthoDB" id="1914767at2759"/>
<comment type="caution">
    <text evidence="10">The sequence shown here is derived from an EMBL/GenBank/DDBJ whole genome shotgun (WGS) entry which is preliminary data.</text>
</comment>
<evidence type="ECO:0000256" key="5">
    <source>
        <dbReference type="ARBA" id="ARBA00022989"/>
    </source>
</evidence>
<evidence type="ECO:0000256" key="2">
    <source>
        <dbReference type="ARBA" id="ARBA00022614"/>
    </source>
</evidence>
<evidence type="ECO:0000259" key="9">
    <source>
        <dbReference type="PROSITE" id="PS50011"/>
    </source>
</evidence>
<feature type="domain" description="Protein kinase" evidence="9">
    <location>
        <begin position="265"/>
        <end position="523"/>
    </location>
</feature>
<feature type="transmembrane region" description="Helical" evidence="7">
    <location>
        <begin position="214"/>
        <end position="237"/>
    </location>
</feature>
<dbReference type="Proteomes" id="UP000796880">
    <property type="component" value="Unassembled WGS sequence"/>
</dbReference>
<sequence length="523" mass="60364">MASISVNLSLFITISTSLYATLSSPSVIEDLKNLHPPPDFNSTIYTNCFKIPSLRYCNSSSPMNLDEIFKSTIVASHLCNESKNPNCVESFPKVDLRNRPMIAPLYLSFTFFWKYCPLTILSIDLSNTSLKGNFPVDVLQCAQIRVLDLSRNELSGDVPVESFSPLTNLTVLNLSYNRFTESKISNAQFFKRFNSSSFLHSGLLPDQKKFRIKLVALLVGFPIFVILMIGWSAWLCLRRPDFLPRMLQKKHRFTPPMLRAATNGFSKKNLELKSEAVDIYKGTLRDGIKVRIEIYRDTISRENRRKLIEECKVLVRLRHKNIVQVLGWCNNRRLRAIVTEWVEGENVEMWLMGSNRPWKQRLRILMGVVEGVCYLEETWPEVGYDLRTNSVLLSDNLEPLISRFKVGDQNSSKRKIYKLGVFLLEIISNRRPQEEFEKGETGFIEHVRTHYPGNIQNLMDEKMKMTEVTFDQAKRAIGLGLMCTDQSNQQLSFSQIYDITSKVCNHKRSHPDRRKGNKQVQPR</sequence>
<keyword evidence="5 7" id="KW-1133">Transmembrane helix</keyword>
<dbReference type="PROSITE" id="PS50011">
    <property type="entry name" value="PROTEIN_KINASE_DOM"/>
    <property type="match status" value="1"/>
</dbReference>
<evidence type="ECO:0000313" key="11">
    <source>
        <dbReference type="Proteomes" id="UP000796880"/>
    </source>
</evidence>
<gene>
    <name evidence="10" type="ORF">FNV43_RR06287</name>
</gene>
<comment type="subcellular location">
    <subcellularLocation>
        <location evidence="1">Membrane</location>
    </subcellularLocation>
</comment>
<accession>A0A8K0HCS5</accession>
<dbReference type="Pfam" id="PF07714">
    <property type="entry name" value="PK_Tyr_Ser-Thr"/>
    <property type="match status" value="1"/>
</dbReference>
<dbReference type="Pfam" id="PF00560">
    <property type="entry name" value="LRR_1"/>
    <property type="match status" value="1"/>
</dbReference>
<dbReference type="GO" id="GO:0004672">
    <property type="term" value="F:protein kinase activity"/>
    <property type="evidence" value="ECO:0007669"/>
    <property type="project" value="InterPro"/>
</dbReference>
<dbReference type="SUPFAM" id="SSF52058">
    <property type="entry name" value="L domain-like"/>
    <property type="match status" value="1"/>
</dbReference>
<dbReference type="InterPro" id="IPR032675">
    <property type="entry name" value="LRR_dom_sf"/>
</dbReference>
<evidence type="ECO:0000313" key="10">
    <source>
        <dbReference type="EMBL" id="KAF3450207.1"/>
    </source>
</evidence>
<dbReference type="GO" id="GO:0005524">
    <property type="term" value="F:ATP binding"/>
    <property type="evidence" value="ECO:0007669"/>
    <property type="project" value="InterPro"/>
</dbReference>
<keyword evidence="3 7" id="KW-0812">Transmembrane</keyword>
<dbReference type="Gene3D" id="3.80.10.10">
    <property type="entry name" value="Ribonuclease Inhibitor"/>
    <property type="match status" value="1"/>
</dbReference>
<keyword evidence="2" id="KW-0433">Leucine-rich repeat</keyword>
<proteinExistence type="predicted"/>
<dbReference type="PANTHER" id="PTHR45631:SF68">
    <property type="entry name" value="REPEAT FAMILY PROTEIN, PUTATIVE, EXPRESSED-RELATED"/>
    <property type="match status" value="1"/>
</dbReference>
<dbReference type="EMBL" id="VOIH02000003">
    <property type="protein sequence ID" value="KAF3450207.1"/>
    <property type="molecule type" value="Genomic_DNA"/>
</dbReference>
<evidence type="ECO:0000256" key="7">
    <source>
        <dbReference type="SAM" id="Phobius"/>
    </source>
</evidence>
<dbReference type="PANTHER" id="PTHR45631">
    <property type="entry name" value="OS07G0107800 PROTEIN-RELATED"/>
    <property type="match status" value="1"/>
</dbReference>
<dbReference type="InterPro" id="IPR001245">
    <property type="entry name" value="Ser-Thr/Tyr_kinase_cat_dom"/>
</dbReference>
<dbReference type="SUPFAM" id="SSF56112">
    <property type="entry name" value="Protein kinase-like (PK-like)"/>
    <property type="match status" value="1"/>
</dbReference>
<feature type="chain" id="PRO_5035420866" description="Protein kinase domain-containing protein" evidence="8">
    <location>
        <begin position="24"/>
        <end position="523"/>
    </location>
</feature>
<dbReference type="GO" id="GO:0016020">
    <property type="term" value="C:membrane"/>
    <property type="evidence" value="ECO:0007669"/>
    <property type="project" value="UniProtKB-SubCell"/>
</dbReference>
<dbReference type="Gene3D" id="1.10.510.10">
    <property type="entry name" value="Transferase(Phosphotransferase) domain 1"/>
    <property type="match status" value="2"/>
</dbReference>
<evidence type="ECO:0000256" key="1">
    <source>
        <dbReference type="ARBA" id="ARBA00004370"/>
    </source>
</evidence>
<evidence type="ECO:0000256" key="6">
    <source>
        <dbReference type="ARBA" id="ARBA00023136"/>
    </source>
</evidence>
<dbReference type="AlphaFoldDB" id="A0A8K0HCS5"/>
<dbReference type="InterPro" id="IPR011009">
    <property type="entry name" value="Kinase-like_dom_sf"/>
</dbReference>
<evidence type="ECO:0000256" key="8">
    <source>
        <dbReference type="SAM" id="SignalP"/>
    </source>
</evidence>
<protein>
    <recommendedName>
        <fullName evidence="9">Protein kinase domain-containing protein</fullName>
    </recommendedName>
</protein>
<evidence type="ECO:0000256" key="4">
    <source>
        <dbReference type="ARBA" id="ARBA00022737"/>
    </source>
</evidence>
<dbReference type="InterPro" id="IPR000719">
    <property type="entry name" value="Prot_kinase_dom"/>
</dbReference>
<keyword evidence="4" id="KW-0677">Repeat</keyword>
<name>A0A8K0HCS5_9ROSA</name>
<keyword evidence="6 7" id="KW-0472">Membrane</keyword>
<dbReference type="InterPro" id="IPR001611">
    <property type="entry name" value="Leu-rich_rpt"/>
</dbReference>
<feature type="signal peptide" evidence="8">
    <location>
        <begin position="1"/>
        <end position="23"/>
    </location>
</feature>
<keyword evidence="8" id="KW-0732">Signal</keyword>
<evidence type="ECO:0000256" key="3">
    <source>
        <dbReference type="ARBA" id="ARBA00022692"/>
    </source>
</evidence>